<dbReference type="SUPFAM" id="SSF52467">
    <property type="entry name" value="DHS-like NAD/FAD-binding domain"/>
    <property type="match status" value="1"/>
</dbReference>
<name>A0A2V1JR13_EUBRA</name>
<accession>A0A2V1JR13</accession>
<feature type="binding site" evidence="4">
    <location>
        <position position="23"/>
    </location>
    <ligand>
        <name>NAD(+)</name>
        <dbReference type="ChEBI" id="CHEBI:57540"/>
    </ligand>
</feature>
<keyword evidence="2 4" id="KW-0808">Transferase</keyword>
<dbReference type="PROSITE" id="PS50305">
    <property type="entry name" value="SIRTUIN"/>
    <property type="match status" value="1"/>
</dbReference>
<evidence type="ECO:0000256" key="3">
    <source>
        <dbReference type="ARBA" id="ARBA00023027"/>
    </source>
</evidence>
<feature type="binding site" evidence="4">
    <location>
        <position position="27"/>
    </location>
    <ligand>
        <name>NAD(+)</name>
        <dbReference type="ChEBI" id="CHEBI:57540"/>
    </ligand>
</feature>
<dbReference type="Gene3D" id="3.30.1600.10">
    <property type="entry name" value="SIR2/SIRT2 'Small Domain"/>
    <property type="match status" value="1"/>
</dbReference>
<dbReference type="AlphaFoldDB" id="A0A2V1JR13"/>
<feature type="domain" description="Deacetylase sirtuin-type" evidence="6">
    <location>
        <begin position="1"/>
        <end position="238"/>
    </location>
</feature>
<feature type="binding site" evidence="4">
    <location>
        <position position="190"/>
    </location>
    <ligand>
        <name>NAD(+)</name>
        <dbReference type="ChEBI" id="CHEBI:57540"/>
    </ligand>
</feature>
<proteinExistence type="inferred from homology"/>
<feature type="binding site" evidence="4">
    <location>
        <position position="34"/>
    </location>
    <ligand>
        <name>nicotinamide</name>
        <dbReference type="ChEBI" id="CHEBI:17154"/>
    </ligand>
</feature>
<dbReference type="Pfam" id="PF02146">
    <property type="entry name" value="SIR2"/>
    <property type="match status" value="1"/>
</dbReference>
<feature type="binding site" evidence="4 5">
    <location>
        <position position="128"/>
    </location>
    <ligand>
        <name>Zn(2+)</name>
        <dbReference type="ChEBI" id="CHEBI:29105"/>
    </ligand>
</feature>
<dbReference type="PANTHER" id="PTHR11085">
    <property type="entry name" value="NAD-DEPENDENT PROTEIN DEACYLASE SIRTUIN-5, MITOCHONDRIAL-RELATED"/>
    <property type="match status" value="1"/>
</dbReference>
<dbReference type="NCBIfam" id="NF001752">
    <property type="entry name" value="PRK00481.1-1"/>
    <property type="match status" value="1"/>
</dbReference>
<dbReference type="InterPro" id="IPR050134">
    <property type="entry name" value="NAD-dep_sirtuin_deacylases"/>
</dbReference>
<dbReference type="PANTHER" id="PTHR11085:SF4">
    <property type="entry name" value="NAD-DEPENDENT PROTEIN DEACYLASE"/>
    <property type="match status" value="1"/>
</dbReference>
<dbReference type="GO" id="GO:0005737">
    <property type="term" value="C:cytoplasm"/>
    <property type="evidence" value="ECO:0007669"/>
    <property type="project" value="UniProtKB-SubCell"/>
</dbReference>
<feature type="binding site" evidence="4 5">
    <location>
        <position position="149"/>
    </location>
    <ligand>
        <name>Zn(2+)</name>
        <dbReference type="ChEBI" id="CHEBI:29105"/>
    </ligand>
</feature>
<evidence type="ECO:0000256" key="4">
    <source>
        <dbReference type="HAMAP-Rule" id="MF_01968"/>
    </source>
</evidence>
<organism evidence="7 8">
    <name type="scientific">Eubacterium ramulus</name>
    <dbReference type="NCBI Taxonomy" id="39490"/>
    <lineage>
        <taxon>Bacteria</taxon>
        <taxon>Bacillati</taxon>
        <taxon>Bacillota</taxon>
        <taxon>Clostridia</taxon>
        <taxon>Eubacteriales</taxon>
        <taxon>Eubacteriaceae</taxon>
        <taxon>Eubacterium</taxon>
    </lineage>
</organism>
<reference evidence="7 8" key="1">
    <citation type="submission" date="2014-09" db="EMBL/GenBank/DDBJ databases">
        <title>Butyrate-producing bacteria isolated from human gut.</title>
        <authorList>
            <person name="Zhang Q."/>
            <person name="Zhao L."/>
        </authorList>
    </citation>
    <scope>NUCLEOTIDE SEQUENCE [LARGE SCALE GENOMIC DNA]</scope>
    <source>
        <strain evidence="7 8">21</strain>
    </source>
</reference>
<dbReference type="Gene3D" id="3.40.50.1220">
    <property type="entry name" value="TPP-binding domain"/>
    <property type="match status" value="1"/>
</dbReference>
<feature type="binding site" evidence="4">
    <location>
        <position position="189"/>
    </location>
    <ligand>
        <name>NAD(+)</name>
        <dbReference type="ChEBI" id="CHEBI:57540"/>
    </ligand>
</feature>
<feature type="binding site" evidence="4">
    <location>
        <position position="230"/>
    </location>
    <ligand>
        <name>NAD(+)</name>
        <dbReference type="ChEBI" id="CHEBI:57540"/>
    </ligand>
</feature>
<dbReference type="OrthoDB" id="9800582at2"/>
<evidence type="ECO:0000259" key="6">
    <source>
        <dbReference type="PROSITE" id="PS50305"/>
    </source>
</evidence>
<evidence type="ECO:0000256" key="1">
    <source>
        <dbReference type="ARBA" id="ARBA00022490"/>
    </source>
</evidence>
<evidence type="ECO:0000256" key="2">
    <source>
        <dbReference type="ARBA" id="ARBA00022679"/>
    </source>
</evidence>
<dbReference type="InterPro" id="IPR003000">
    <property type="entry name" value="Sirtuin"/>
</dbReference>
<feature type="binding site" evidence="4">
    <location>
        <position position="105"/>
    </location>
    <ligand>
        <name>NAD(+)</name>
        <dbReference type="ChEBI" id="CHEBI:57540"/>
    </ligand>
</feature>
<comment type="similarity">
    <text evidence="4">Belongs to the sirtuin family. Class U subfamily.</text>
</comment>
<dbReference type="EC" id="2.3.1.286" evidence="4"/>
<feature type="binding site" evidence="4">
    <location>
        <position position="35"/>
    </location>
    <ligand>
        <name>NAD(+)</name>
        <dbReference type="ChEBI" id="CHEBI:57540"/>
    </ligand>
</feature>
<dbReference type="InterPro" id="IPR028628">
    <property type="entry name" value="Sirtuin_class_U"/>
</dbReference>
<dbReference type="GO" id="GO:0017136">
    <property type="term" value="F:histone deacetylase activity, NAD-dependent"/>
    <property type="evidence" value="ECO:0007669"/>
    <property type="project" value="TreeGrafter"/>
</dbReference>
<feature type="binding site" evidence="4 5">
    <location>
        <position position="131"/>
    </location>
    <ligand>
        <name>Zn(2+)</name>
        <dbReference type="ChEBI" id="CHEBI:29105"/>
    </ligand>
</feature>
<dbReference type="InterPro" id="IPR026591">
    <property type="entry name" value="Sirtuin_cat_small_dom_sf"/>
</dbReference>
<comment type="catalytic activity">
    <reaction evidence="4">
        <text>N(6)-acetyl-L-lysyl-[protein] + NAD(+) + H2O = 2''-O-acetyl-ADP-D-ribose + nicotinamide + L-lysyl-[protein]</text>
        <dbReference type="Rhea" id="RHEA:43636"/>
        <dbReference type="Rhea" id="RHEA-COMP:9752"/>
        <dbReference type="Rhea" id="RHEA-COMP:10731"/>
        <dbReference type="ChEBI" id="CHEBI:15377"/>
        <dbReference type="ChEBI" id="CHEBI:17154"/>
        <dbReference type="ChEBI" id="CHEBI:29969"/>
        <dbReference type="ChEBI" id="CHEBI:57540"/>
        <dbReference type="ChEBI" id="CHEBI:61930"/>
        <dbReference type="ChEBI" id="CHEBI:83767"/>
        <dbReference type="EC" id="2.3.1.286"/>
    </reaction>
</comment>
<comment type="subcellular location">
    <subcellularLocation>
        <location evidence="4">Cytoplasm</location>
    </subcellularLocation>
</comment>
<feature type="binding site" evidence="4 5">
    <location>
        <position position="151"/>
    </location>
    <ligand>
        <name>Zn(2+)</name>
        <dbReference type="ChEBI" id="CHEBI:29105"/>
    </ligand>
</feature>
<dbReference type="GO" id="GO:0070403">
    <property type="term" value="F:NAD+ binding"/>
    <property type="evidence" value="ECO:0007669"/>
    <property type="project" value="UniProtKB-UniRule"/>
</dbReference>
<feature type="binding site" evidence="4">
    <location>
        <position position="212"/>
    </location>
    <ligand>
        <name>NAD(+)</name>
        <dbReference type="ChEBI" id="CHEBI:57540"/>
    </ligand>
</feature>
<evidence type="ECO:0000313" key="7">
    <source>
        <dbReference type="EMBL" id="PWE87402.1"/>
    </source>
</evidence>
<feature type="binding site" evidence="4">
    <location>
        <position position="104"/>
    </location>
    <ligand>
        <name>NAD(+)</name>
        <dbReference type="ChEBI" id="CHEBI:57540"/>
    </ligand>
</feature>
<dbReference type="GO" id="GO:0008270">
    <property type="term" value="F:zinc ion binding"/>
    <property type="evidence" value="ECO:0007669"/>
    <property type="project" value="UniProtKB-UniRule"/>
</dbReference>
<keyword evidence="4 5" id="KW-0862">Zinc</keyword>
<dbReference type="EMBL" id="JRFU01000044">
    <property type="protein sequence ID" value="PWE87402.1"/>
    <property type="molecule type" value="Genomic_DNA"/>
</dbReference>
<feature type="binding site" evidence="4">
    <location>
        <position position="120"/>
    </location>
    <ligand>
        <name>NAD(+)</name>
        <dbReference type="ChEBI" id="CHEBI:57540"/>
    </ligand>
</feature>
<sequence>MTGTEQLKQWIEASDNIVFFGGAGVSTESGIPDFRSVDGLYHQKYDYPPETILSHTFYMEKTEEFYKFYRDKMLALDAKPNAAHLKLAELEAKGKLKAVVTQNIDGLHQAAGSKNVLELHGSVHRNYCRKCGRLYDASYIKESTGVPKCACGGQIKPDVVLYEEGLDDVTMQSAIHFISQAEILIIGGTSLAVYPAAGLIDFYKGNKLVLINKSATPLDRRADLVIQAPIGEVFQQVC</sequence>
<evidence type="ECO:0000256" key="5">
    <source>
        <dbReference type="PROSITE-ProRule" id="PRU00236"/>
    </source>
</evidence>
<dbReference type="Proteomes" id="UP000245288">
    <property type="component" value="Unassembled WGS sequence"/>
</dbReference>
<feature type="binding site" evidence="4">
    <location>
        <position position="102"/>
    </location>
    <ligand>
        <name>NAD(+)</name>
        <dbReference type="ChEBI" id="CHEBI:57540"/>
    </ligand>
</feature>
<feature type="binding site" evidence="4">
    <location>
        <position position="104"/>
    </location>
    <ligand>
        <name>nicotinamide</name>
        <dbReference type="ChEBI" id="CHEBI:17154"/>
    </ligand>
</feature>
<comment type="function">
    <text evidence="4">NAD-dependent protein deacetylase which modulates the activities of several enzymes which are inactive in their acetylated form.</text>
</comment>
<comment type="caution">
    <text evidence="4">Lacks conserved residue(s) required for the propagation of feature annotation.</text>
</comment>
<gene>
    <name evidence="4" type="primary">cobB</name>
    <name evidence="7" type="ORF">LG34_04105</name>
</gene>
<keyword evidence="8" id="KW-1185">Reference proteome</keyword>
<comment type="cofactor">
    <cofactor evidence="4">
        <name>Zn(2+)</name>
        <dbReference type="ChEBI" id="CHEBI:29105"/>
    </cofactor>
    <text evidence="4">Binds 1 zinc ion per subunit.</text>
</comment>
<dbReference type="RefSeq" id="WP_109214978.1">
    <property type="nucleotide sequence ID" value="NZ_CABMEW010000020.1"/>
</dbReference>
<comment type="caution">
    <text evidence="7">The sequence shown here is derived from an EMBL/GenBank/DDBJ whole genome shotgun (WGS) entry which is preliminary data.</text>
</comment>
<keyword evidence="4 5" id="KW-0479">Metal-binding</keyword>
<feature type="binding site" evidence="4">
    <location>
        <position position="34"/>
    </location>
    <ligand>
        <name>NAD(+)</name>
        <dbReference type="ChEBI" id="CHEBI:57540"/>
    </ligand>
</feature>
<dbReference type="HAMAP" id="MF_01968">
    <property type="entry name" value="Sirtuin_ClassU"/>
    <property type="match status" value="1"/>
</dbReference>
<dbReference type="InterPro" id="IPR029035">
    <property type="entry name" value="DHS-like_NAD/FAD-binding_dom"/>
</dbReference>
<protein>
    <recommendedName>
        <fullName evidence="4">NAD-dependent protein deacetylase</fullName>
        <ecNumber evidence="4">2.3.1.286</ecNumber>
    </recommendedName>
    <alternativeName>
        <fullName evidence="4">Regulatory protein SIR2 homolog</fullName>
    </alternativeName>
</protein>
<evidence type="ECO:0000313" key="8">
    <source>
        <dbReference type="Proteomes" id="UP000245288"/>
    </source>
</evidence>
<keyword evidence="1 4" id="KW-0963">Cytoplasm</keyword>
<feature type="binding site" evidence="4">
    <location>
        <position position="105"/>
    </location>
    <ligand>
        <name>nicotinamide</name>
        <dbReference type="ChEBI" id="CHEBI:17154"/>
    </ligand>
</feature>
<feature type="active site" description="Proton acceptor" evidence="4 5">
    <location>
        <position position="120"/>
    </location>
</feature>
<dbReference type="InterPro" id="IPR026590">
    <property type="entry name" value="Ssirtuin_cat_dom"/>
</dbReference>
<keyword evidence="3 4" id="KW-0520">NAD</keyword>